<protein>
    <submittedName>
        <fullName evidence="2">Uncharacterized protein</fullName>
    </submittedName>
</protein>
<feature type="region of interest" description="Disordered" evidence="1">
    <location>
        <begin position="66"/>
        <end position="92"/>
    </location>
</feature>
<reference evidence="2 3" key="1">
    <citation type="journal article" date="2013" name="ISME J.">
        <title>A metabolic model for members of the genus Tetrasphaera involved in enhanced biological phosphorus removal.</title>
        <authorList>
            <person name="Kristiansen R."/>
            <person name="Nguyen H.T.T."/>
            <person name="Saunders A.M."/>
            <person name="Nielsen J.L."/>
            <person name="Wimmer R."/>
            <person name="Le V.Q."/>
            <person name="McIlroy S.J."/>
            <person name="Petrovski S."/>
            <person name="Seviour R.J."/>
            <person name="Calteau A."/>
            <person name="Nielsen K.L."/>
            <person name="Nielsen P.H."/>
        </authorList>
    </citation>
    <scope>NUCLEOTIDE SEQUENCE [LARGE SCALE GENOMIC DNA]</scope>
    <source>
        <strain evidence="2 3">Ben 74</strain>
    </source>
</reference>
<sequence length="166" mass="18326">MVARRDGVVLTDLIGVIDREPTLERVVVGERQPVEQRDPRLAFDSVAASKLGLSNWLKRPWRNAHRGEGADEHDVVSREEPNGRSSVGQHGLDLLDREFSQERVVLDLSDLRAIQDSTGAGSDDFLDVRLGSRTLGGITPVPEFDFDEDGADRLTDHAESLFPALS</sequence>
<evidence type="ECO:0000256" key="1">
    <source>
        <dbReference type="SAM" id="MobiDB-lite"/>
    </source>
</evidence>
<keyword evidence="3" id="KW-1185">Reference proteome</keyword>
<organism evidence="2 3">
    <name type="scientific">Nostocoides jenkinsii Ben 74</name>
    <dbReference type="NCBI Taxonomy" id="1193518"/>
    <lineage>
        <taxon>Bacteria</taxon>
        <taxon>Bacillati</taxon>
        <taxon>Actinomycetota</taxon>
        <taxon>Actinomycetes</taxon>
        <taxon>Micrococcales</taxon>
        <taxon>Intrasporangiaceae</taxon>
        <taxon>Nostocoides</taxon>
    </lineage>
</organism>
<feature type="compositionally biased region" description="Basic and acidic residues" evidence="1">
    <location>
        <begin position="66"/>
        <end position="82"/>
    </location>
</feature>
<comment type="caution">
    <text evidence="2">The sequence shown here is derived from an EMBL/GenBank/DDBJ whole genome shotgun (WGS) entry which is preliminary data.</text>
</comment>
<dbReference type="AlphaFoldDB" id="A0A077MA80"/>
<evidence type="ECO:0000313" key="2">
    <source>
        <dbReference type="EMBL" id="CCI52750.1"/>
    </source>
</evidence>
<dbReference type="EMBL" id="CAJC01000113">
    <property type="protein sequence ID" value="CCI52750.1"/>
    <property type="molecule type" value="Genomic_DNA"/>
</dbReference>
<dbReference type="Proteomes" id="UP000035720">
    <property type="component" value="Unassembled WGS sequence"/>
</dbReference>
<name>A0A077MA80_9MICO</name>
<proteinExistence type="predicted"/>
<accession>A0A077MA80</accession>
<gene>
    <name evidence="2" type="ORF">BN13_200010</name>
</gene>
<evidence type="ECO:0000313" key="3">
    <source>
        <dbReference type="Proteomes" id="UP000035720"/>
    </source>
</evidence>